<feature type="compositionally biased region" description="Low complexity" evidence="1">
    <location>
        <begin position="148"/>
        <end position="162"/>
    </location>
</feature>
<dbReference type="WBParaSite" id="HPBE_0001679001-mRNA-1">
    <property type="protein sequence ID" value="HPBE_0001679001-mRNA-1"/>
    <property type="gene ID" value="HPBE_0001679001"/>
</dbReference>
<protein>
    <submittedName>
        <fullName evidence="4">Clathrin light chain</fullName>
    </submittedName>
</protein>
<accession>A0A3P8A736</accession>
<name>A0A183G5B5_HELPZ</name>
<dbReference type="AlphaFoldDB" id="A0A183G5B5"/>
<feature type="region of interest" description="Disordered" evidence="1">
    <location>
        <begin position="199"/>
        <end position="226"/>
    </location>
</feature>
<sequence>MRADTRLVNFLGISFVHYTLTIRHLLDRPDNMATYEDNNQLRELWAALDHEKLMDHFTWITSPHLASEEQDPSLAAPDPLVPQYFLSQSPPLQAVSLTLLHDRVLHLIYLRFCLSALFLCLLLDPSAPPPSSPTLLVSELDVPKPEPADTATPTPATTDDPDSIAADVLSNLLSNVANPPFDDAVDSLFSPKVGEVSPIHEKEAGRKAAEGVANASEATVAPLISS</sequence>
<gene>
    <name evidence="2" type="ORF">HPBE_LOCUS16789</name>
</gene>
<dbReference type="Proteomes" id="UP000050761">
    <property type="component" value="Unassembled WGS sequence"/>
</dbReference>
<evidence type="ECO:0000256" key="1">
    <source>
        <dbReference type="SAM" id="MobiDB-lite"/>
    </source>
</evidence>
<reference evidence="2 3" key="1">
    <citation type="submission" date="2018-11" db="EMBL/GenBank/DDBJ databases">
        <authorList>
            <consortium name="Pathogen Informatics"/>
        </authorList>
    </citation>
    <scope>NUCLEOTIDE SEQUENCE [LARGE SCALE GENOMIC DNA]</scope>
</reference>
<feature type="region of interest" description="Disordered" evidence="1">
    <location>
        <begin position="132"/>
        <end position="162"/>
    </location>
</feature>
<evidence type="ECO:0000313" key="2">
    <source>
        <dbReference type="EMBL" id="VDP07021.1"/>
    </source>
</evidence>
<accession>A0A183G5B5</accession>
<dbReference type="EMBL" id="UZAH01029612">
    <property type="protein sequence ID" value="VDP07021.1"/>
    <property type="molecule type" value="Genomic_DNA"/>
</dbReference>
<evidence type="ECO:0000313" key="3">
    <source>
        <dbReference type="Proteomes" id="UP000050761"/>
    </source>
</evidence>
<organism evidence="3 4">
    <name type="scientific">Heligmosomoides polygyrus</name>
    <name type="common">Parasitic roundworm</name>
    <dbReference type="NCBI Taxonomy" id="6339"/>
    <lineage>
        <taxon>Eukaryota</taxon>
        <taxon>Metazoa</taxon>
        <taxon>Ecdysozoa</taxon>
        <taxon>Nematoda</taxon>
        <taxon>Chromadorea</taxon>
        <taxon>Rhabditida</taxon>
        <taxon>Rhabditina</taxon>
        <taxon>Rhabditomorpha</taxon>
        <taxon>Strongyloidea</taxon>
        <taxon>Heligmosomidae</taxon>
        <taxon>Heligmosomoides</taxon>
    </lineage>
</organism>
<proteinExistence type="predicted"/>
<reference evidence="4" key="2">
    <citation type="submission" date="2019-09" db="UniProtKB">
        <authorList>
            <consortium name="WormBaseParasite"/>
        </authorList>
    </citation>
    <scope>IDENTIFICATION</scope>
</reference>
<evidence type="ECO:0000313" key="4">
    <source>
        <dbReference type="WBParaSite" id="HPBE_0001679001-mRNA-1"/>
    </source>
</evidence>
<feature type="compositionally biased region" description="Basic and acidic residues" evidence="1">
    <location>
        <begin position="199"/>
        <end position="209"/>
    </location>
</feature>
<keyword evidence="3" id="KW-1185">Reference proteome</keyword>